<reference evidence="2" key="1">
    <citation type="submission" date="2017-09" db="EMBL/GenBank/DDBJ databases">
        <title>Depth-based differentiation of microbial function through sediment-hosted aquifers and enrichment of novel symbionts in the deep terrestrial subsurface.</title>
        <authorList>
            <person name="Probst A.J."/>
            <person name="Ladd B."/>
            <person name="Jarett J.K."/>
            <person name="Geller-Mcgrath D.E."/>
            <person name="Sieber C.M.K."/>
            <person name="Emerson J.B."/>
            <person name="Anantharaman K."/>
            <person name="Thomas B.C."/>
            <person name="Malmstrom R."/>
            <person name="Stieglmeier M."/>
            <person name="Klingl A."/>
            <person name="Woyke T."/>
            <person name="Ryan C.M."/>
            <person name="Banfield J.F."/>
        </authorList>
    </citation>
    <scope>NUCLEOTIDE SEQUENCE [LARGE SCALE GENOMIC DNA]</scope>
</reference>
<dbReference type="AlphaFoldDB" id="A0A2M7FNE9"/>
<name>A0A2M7FNE9_9BACT</name>
<evidence type="ECO:0000313" key="1">
    <source>
        <dbReference type="EMBL" id="PIW06994.1"/>
    </source>
</evidence>
<evidence type="ECO:0000313" key="2">
    <source>
        <dbReference type="Proteomes" id="UP000230556"/>
    </source>
</evidence>
<gene>
    <name evidence="1" type="ORF">COW38_03745</name>
</gene>
<dbReference type="Proteomes" id="UP000230556">
    <property type="component" value="Unassembled WGS sequence"/>
</dbReference>
<protein>
    <submittedName>
        <fullName evidence="1">Uncharacterized protein</fullName>
    </submittedName>
</protein>
<sequence length="91" mass="10454">MKQKIVVSNVRFPYQDWMMLKSLASDMDMSTNEYIQYACKIDSVKKITGLKKILVKPKNHDPFKELLAFAKTHKGTPMGANEDDKIIYGID</sequence>
<accession>A0A2M7FNE9</accession>
<organism evidence="1 2">
    <name type="scientific">Candidatus Collierbacteria bacterium CG17_big_fil_post_rev_8_21_14_2_50_45_7</name>
    <dbReference type="NCBI Taxonomy" id="1974536"/>
    <lineage>
        <taxon>Bacteria</taxon>
        <taxon>Candidatus Collieribacteriota</taxon>
    </lineage>
</organism>
<proteinExistence type="predicted"/>
<comment type="caution">
    <text evidence="1">The sequence shown here is derived from an EMBL/GenBank/DDBJ whole genome shotgun (WGS) entry which is preliminary data.</text>
</comment>
<dbReference type="EMBL" id="PFFO01000162">
    <property type="protein sequence ID" value="PIW06994.1"/>
    <property type="molecule type" value="Genomic_DNA"/>
</dbReference>